<gene>
    <name evidence="1" type="ORF">M3P05_00265</name>
</gene>
<dbReference type="RefSeq" id="WP_249697220.1">
    <property type="nucleotide sequence ID" value="NZ_JAMFLX010000001.1"/>
</dbReference>
<dbReference type="PROSITE" id="PS51257">
    <property type="entry name" value="PROKAR_LIPOPROTEIN"/>
    <property type="match status" value="1"/>
</dbReference>
<dbReference type="EMBL" id="JAMFLX010000001">
    <property type="protein sequence ID" value="MCL6268382.1"/>
    <property type="molecule type" value="Genomic_DNA"/>
</dbReference>
<sequence length="187" mass="20403">MKPIQHTLLALTFAVAAGCSSTPYQNGFPSQENWAVMPAISLNSEEAGIQLERMLKVLLASNGVENISQPPQTEFGDQSTLISNAHKLQNANQWAQQHAVKLGMIGSVDEWKTSSDGRFTVGLTLKLTDIETGEVVWTTSGQGEGRPQEDPLDVTRNLINTLLSTLPITGSPAESDWLDWFKWIPGV</sequence>
<name>A0ABT0PAH0_9GAMM</name>
<organism evidence="1 2">
    <name type="scientific">Parendozoicomonas callyspongiae</name>
    <dbReference type="NCBI Taxonomy" id="2942213"/>
    <lineage>
        <taxon>Bacteria</taxon>
        <taxon>Pseudomonadati</taxon>
        <taxon>Pseudomonadota</taxon>
        <taxon>Gammaproteobacteria</taxon>
        <taxon>Oceanospirillales</taxon>
        <taxon>Endozoicomonadaceae</taxon>
        <taxon>Parendozoicomonas</taxon>
    </lineage>
</organism>
<accession>A0ABT0PAH0</accession>
<keyword evidence="2" id="KW-1185">Reference proteome</keyword>
<protein>
    <recommendedName>
        <fullName evidence="3">Penicillin-binding protein activator LpoB</fullName>
    </recommendedName>
</protein>
<evidence type="ECO:0008006" key="3">
    <source>
        <dbReference type="Google" id="ProtNLM"/>
    </source>
</evidence>
<dbReference type="Proteomes" id="UP001203338">
    <property type="component" value="Unassembled WGS sequence"/>
</dbReference>
<proteinExistence type="predicted"/>
<reference evidence="1 2" key="1">
    <citation type="submission" date="2022-05" db="EMBL/GenBank/DDBJ databases">
        <authorList>
            <person name="Park J.-S."/>
        </authorList>
    </citation>
    <scope>NUCLEOTIDE SEQUENCE [LARGE SCALE GENOMIC DNA]</scope>
    <source>
        <strain evidence="1 2">2012CJ34-2</strain>
    </source>
</reference>
<dbReference type="Gene3D" id="3.40.50.10610">
    <property type="entry name" value="ABC-type transport auxiliary lipoprotein component"/>
    <property type="match status" value="1"/>
</dbReference>
<comment type="caution">
    <text evidence="1">The sequence shown here is derived from an EMBL/GenBank/DDBJ whole genome shotgun (WGS) entry which is preliminary data.</text>
</comment>
<evidence type="ECO:0000313" key="1">
    <source>
        <dbReference type="EMBL" id="MCL6268382.1"/>
    </source>
</evidence>
<evidence type="ECO:0000313" key="2">
    <source>
        <dbReference type="Proteomes" id="UP001203338"/>
    </source>
</evidence>